<evidence type="ECO:0000256" key="6">
    <source>
        <dbReference type="ARBA" id="ARBA00022827"/>
    </source>
</evidence>
<dbReference type="Pfam" id="PF00175">
    <property type="entry name" value="NAD_binding_1"/>
    <property type="match status" value="2"/>
</dbReference>
<evidence type="ECO:0000259" key="10">
    <source>
        <dbReference type="Pfam" id="PF00175"/>
    </source>
</evidence>
<accession>A0A8X7UK15</accession>
<dbReference type="SUPFAM" id="SSF52343">
    <property type="entry name" value="Ferredoxin reductase-like, C-terminal NADP-linked domain"/>
    <property type="match status" value="2"/>
</dbReference>
<dbReference type="GO" id="GO:0022900">
    <property type="term" value="P:electron transport chain"/>
    <property type="evidence" value="ECO:0007669"/>
    <property type="project" value="TreeGrafter"/>
</dbReference>
<keyword evidence="12" id="KW-1185">Reference proteome</keyword>
<dbReference type="GO" id="GO:0005741">
    <property type="term" value="C:mitochondrial outer membrane"/>
    <property type="evidence" value="ECO:0007669"/>
    <property type="project" value="UniProtKB-SubCell"/>
</dbReference>
<dbReference type="Gene3D" id="3.40.50.80">
    <property type="entry name" value="Nucleotide-binding domain of ferredoxin-NADP reductase (FNR) module"/>
    <property type="match status" value="2"/>
</dbReference>
<comment type="caution">
    <text evidence="11">The sequence shown here is derived from an EMBL/GenBank/DDBJ whole genome shotgun (WGS) entry which is preliminary data.</text>
</comment>
<organism evidence="11 12">
    <name type="scientific">Brassica carinata</name>
    <name type="common">Ethiopian mustard</name>
    <name type="synonym">Abyssinian cabbage</name>
    <dbReference type="NCBI Taxonomy" id="52824"/>
    <lineage>
        <taxon>Eukaryota</taxon>
        <taxon>Viridiplantae</taxon>
        <taxon>Streptophyta</taxon>
        <taxon>Embryophyta</taxon>
        <taxon>Tracheophyta</taxon>
        <taxon>Spermatophyta</taxon>
        <taxon>Magnoliopsida</taxon>
        <taxon>eudicotyledons</taxon>
        <taxon>Gunneridae</taxon>
        <taxon>Pentapetalae</taxon>
        <taxon>rosids</taxon>
        <taxon>malvids</taxon>
        <taxon>Brassicales</taxon>
        <taxon>Brassicaceae</taxon>
        <taxon>Brassiceae</taxon>
        <taxon>Brassica</taxon>
    </lineage>
</organism>
<comment type="subcellular location">
    <subcellularLocation>
        <location evidence="2">Mitochondrion outer membrane</location>
    </subcellularLocation>
</comment>
<reference evidence="11 12" key="1">
    <citation type="submission" date="2020-02" db="EMBL/GenBank/DDBJ databases">
        <authorList>
            <person name="Ma Q."/>
            <person name="Huang Y."/>
            <person name="Song X."/>
            <person name="Pei D."/>
        </authorList>
    </citation>
    <scope>NUCLEOTIDE SEQUENCE [LARGE SCALE GENOMIC DNA]</scope>
    <source>
        <strain evidence="11">Sxm20200214</strain>
        <tissue evidence="11">Leaf</tissue>
    </source>
</reference>
<keyword evidence="9" id="KW-0472">Membrane</keyword>
<keyword evidence="5" id="KW-0496">Mitochondrion</keyword>
<dbReference type="PANTHER" id="PTHR19370:SF201">
    <property type="entry name" value="FAD-BINDING FR-TYPE DOMAIN-CONTAINING PROTEIN"/>
    <property type="match status" value="1"/>
</dbReference>
<name>A0A8X7UK15_BRACI</name>
<dbReference type="FunFam" id="3.40.50.80:FF:000019">
    <property type="entry name" value="NADH-cytochrome b5 reductase"/>
    <property type="match status" value="2"/>
</dbReference>
<feature type="domain" description="Oxidoreductase FAD/NAD(P)-binding" evidence="10">
    <location>
        <begin position="309"/>
        <end position="381"/>
    </location>
</feature>
<dbReference type="InterPro" id="IPR001433">
    <property type="entry name" value="OxRdtase_FAD/NAD-bd"/>
</dbReference>
<sequence>MFSEFLFLVKLSSIMPLIQVQELSRMMLQHFLCFSFVGPWDPSQGLYNPDEKIKLWLFLPGCHSSISDTAQASVSKLRDARYRARAILENPTDKTKVHLIYANVTYNDILLREELESLTANYPDQFKIYYVLNQPPETWDGGVGFVSKDMIQAHCPAPASDIQNLPTISGRVIESCFLRDSELHSDFEPIKRCGPMFSEFLFLVKLSSIMPLIQVQELSRMMLQHFLCFSFVGPWDPSQGLYNPGKIARHHTPEVSQSCKFVAEYMMIIPRCSLDEKIKLWLFLPGCHSSISDTAQASVSKLRDARYRARAILENPTDKTKVHLIYANVTYNDILLREELESLTANYPDQFKIYYVLNQPPETWDGGVGFVSKDMIQAHCPAPASDIQQN</sequence>
<dbReference type="CDD" id="cd06183">
    <property type="entry name" value="cyt_b5_reduct_like"/>
    <property type="match status" value="2"/>
</dbReference>
<dbReference type="GO" id="GO:0004128">
    <property type="term" value="F:cytochrome-b5 reductase activity, acting on NAD(P)H"/>
    <property type="evidence" value="ECO:0007669"/>
    <property type="project" value="TreeGrafter"/>
</dbReference>
<dbReference type="PANTHER" id="PTHR19370">
    <property type="entry name" value="NADH-CYTOCHROME B5 REDUCTASE"/>
    <property type="match status" value="1"/>
</dbReference>
<evidence type="ECO:0000313" key="12">
    <source>
        <dbReference type="Proteomes" id="UP000886595"/>
    </source>
</evidence>
<gene>
    <name evidence="11" type="ORF">Bca52824_052559</name>
</gene>
<evidence type="ECO:0000256" key="3">
    <source>
        <dbReference type="ARBA" id="ARBA00022630"/>
    </source>
</evidence>
<evidence type="ECO:0000256" key="5">
    <source>
        <dbReference type="ARBA" id="ARBA00022787"/>
    </source>
</evidence>
<evidence type="ECO:0000256" key="7">
    <source>
        <dbReference type="ARBA" id="ARBA00022989"/>
    </source>
</evidence>
<comment type="cofactor">
    <cofactor evidence="1">
        <name>FAD</name>
        <dbReference type="ChEBI" id="CHEBI:57692"/>
    </cofactor>
</comment>
<protein>
    <recommendedName>
        <fullName evidence="10">Oxidoreductase FAD/NAD(P)-binding domain-containing protein</fullName>
    </recommendedName>
</protein>
<evidence type="ECO:0000256" key="9">
    <source>
        <dbReference type="ARBA" id="ARBA00023136"/>
    </source>
</evidence>
<evidence type="ECO:0000313" key="11">
    <source>
        <dbReference type="EMBL" id="KAG2281339.1"/>
    </source>
</evidence>
<keyword evidence="7" id="KW-1133">Transmembrane helix</keyword>
<proteinExistence type="predicted"/>
<evidence type="ECO:0000256" key="4">
    <source>
        <dbReference type="ARBA" id="ARBA00022692"/>
    </source>
</evidence>
<dbReference type="InterPro" id="IPR039261">
    <property type="entry name" value="FNR_nucleotide-bd"/>
</dbReference>
<keyword evidence="8" id="KW-0560">Oxidoreductase</keyword>
<evidence type="ECO:0000256" key="2">
    <source>
        <dbReference type="ARBA" id="ARBA00004294"/>
    </source>
</evidence>
<keyword evidence="5" id="KW-1000">Mitochondrion outer membrane</keyword>
<keyword evidence="6" id="KW-0274">FAD</keyword>
<feature type="domain" description="Oxidoreductase FAD/NAD(P)-binding" evidence="10">
    <location>
        <begin position="84"/>
        <end position="157"/>
    </location>
</feature>
<evidence type="ECO:0000256" key="8">
    <source>
        <dbReference type="ARBA" id="ARBA00023002"/>
    </source>
</evidence>
<dbReference type="EMBL" id="JAAMPC010000011">
    <property type="protein sequence ID" value="KAG2281339.1"/>
    <property type="molecule type" value="Genomic_DNA"/>
</dbReference>
<dbReference type="AlphaFoldDB" id="A0A8X7UK15"/>
<evidence type="ECO:0000256" key="1">
    <source>
        <dbReference type="ARBA" id="ARBA00001974"/>
    </source>
</evidence>
<dbReference type="InterPro" id="IPR001834">
    <property type="entry name" value="CBR-like"/>
</dbReference>
<keyword evidence="3" id="KW-0285">Flavoprotein</keyword>
<dbReference type="Proteomes" id="UP000886595">
    <property type="component" value="Unassembled WGS sequence"/>
</dbReference>
<keyword evidence="4" id="KW-0812">Transmembrane</keyword>
<dbReference type="OrthoDB" id="432685at2759"/>